<feature type="domain" description="Rad50/SbcC-type AAA" evidence="3">
    <location>
        <begin position="6"/>
        <end position="264"/>
    </location>
</feature>
<keyword evidence="5" id="KW-1185">Reference proteome</keyword>
<dbReference type="Pfam" id="PF13558">
    <property type="entry name" value="SbcC_Walker_B"/>
    <property type="match status" value="1"/>
</dbReference>
<dbReference type="InterPro" id="IPR038729">
    <property type="entry name" value="Rad50/SbcC_AAA"/>
</dbReference>
<dbReference type="KEGG" id="pmak:PMPD1_1166"/>
<dbReference type="PANTHER" id="PTHR32114">
    <property type="entry name" value="ABC TRANSPORTER ABCH.3"/>
    <property type="match status" value="1"/>
</dbReference>
<proteinExistence type="predicted"/>
<evidence type="ECO:0000313" key="5">
    <source>
        <dbReference type="Proteomes" id="UP000505325"/>
    </source>
</evidence>
<feature type="region of interest" description="Disordered" evidence="2">
    <location>
        <begin position="1017"/>
        <end position="1036"/>
    </location>
</feature>
<accession>A0A6M8UB61</accession>
<dbReference type="AlphaFoldDB" id="A0A6M8UB61"/>
<feature type="coiled-coil region" evidence="1">
    <location>
        <begin position="299"/>
        <end position="386"/>
    </location>
</feature>
<dbReference type="GO" id="GO:0016887">
    <property type="term" value="F:ATP hydrolysis activity"/>
    <property type="evidence" value="ECO:0007669"/>
    <property type="project" value="InterPro"/>
</dbReference>
<dbReference type="Gene3D" id="3.40.50.300">
    <property type="entry name" value="P-loop containing nucleotide triphosphate hydrolases"/>
    <property type="match status" value="2"/>
</dbReference>
<feature type="coiled-coil region" evidence="1">
    <location>
        <begin position="845"/>
        <end position="938"/>
    </location>
</feature>
<feature type="compositionally biased region" description="Polar residues" evidence="2">
    <location>
        <begin position="1017"/>
        <end position="1027"/>
    </location>
</feature>
<keyword evidence="4" id="KW-0378">Hydrolase</keyword>
<name>A0A6M8UB61_9GAMM</name>
<evidence type="ECO:0000259" key="3">
    <source>
        <dbReference type="Pfam" id="PF13476"/>
    </source>
</evidence>
<dbReference type="Proteomes" id="UP000505325">
    <property type="component" value="Chromosome"/>
</dbReference>
<gene>
    <name evidence="4" type="ORF">PMPD1_1166</name>
</gene>
<reference evidence="4 5" key="1">
    <citation type="submission" date="2020-06" db="EMBL/GenBank/DDBJ databases">
        <title>Genome sequence of Paramixta manurensis strain PD-1.</title>
        <authorList>
            <person name="Lee C.W."/>
            <person name="Kim J."/>
        </authorList>
    </citation>
    <scope>NUCLEOTIDE SEQUENCE [LARGE SCALE GENOMIC DNA]</scope>
    <source>
        <strain evidence="4 5">PD-1</strain>
    </source>
</reference>
<dbReference type="RefSeq" id="WP_173633168.1">
    <property type="nucleotide sequence ID" value="NZ_CP054212.1"/>
</dbReference>
<evidence type="ECO:0000313" key="4">
    <source>
        <dbReference type="EMBL" id="QKJ86131.1"/>
    </source>
</evidence>
<dbReference type="Pfam" id="PF13476">
    <property type="entry name" value="AAA_23"/>
    <property type="match status" value="1"/>
</dbReference>
<evidence type="ECO:0000256" key="2">
    <source>
        <dbReference type="SAM" id="MobiDB-lite"/>
    </source>
</evidence>
<keyword evidence="4" id="KW-0540">Nuclease</keyword>
<dbReference type="PANTHER" id="PTHR32114:SF2">
    <property type="entry name" value="ABC TRANSPORTER ABCH.3"/>
    <property type="match status" value="1"/>
</dbReference>
<sequence>MKILTLRFKNLNSLKGEWKIDFTAEPFASNGLFAITGPTGAGKTTILDAICLALYHETSRLGKISQTQNELITRDTAECLAEVEFEIKGQAWRAFWSQNRARGAIDGNLQAPRVELARCADNVIVADKVKDKLEMLAALTGLDFERFTKSMMLSQGQFAAFLNADAGERAALLEELTGTEIYGRLSAEVFEQHKASRITLDNLRAQAAGMALLDEETRHGLQQKIDALSAEEQALTQSLAEAQRQQQWLTQWQKILQDQQQAEQAWQQADSAWRLAKDDHEKLARAEPAEKLRPQWQACQHYQQELAQVEQQRQQLNAQLTLRQSELAALAERQAQAESERLQTAQHRQQQETLIAETVIPLEQHLATLHQQITGLEQTRQEQQRVQQQQQTTRLQQQSDIAAVEQQMQTHQHWRQQHATVAQWGESLRLWQERFSWLQQSEQALTVQQQKEKQLVEQLAQQAQAVKQIAEGLVPLQSQQDSAQQHWLQAEQTLTDLQQRQPEAQLRALLERLTQQRPLRQRLALIAPHYHRLSQQQQKLHASRAESLRHSQQRQQQLDAQRQSWRERHQHRVDLEKRVELEQRIVTLEQERARLETGQPCPLCGSTEHPAIAEYQAVTVSENQQRLEQLRQQEDALRLQGITSAEQLKTFQAHSEQARQELQTLADEQAKLEAQWQEAASALALDLAPQQQEELELWLQQQEQQERETQALLQQHDAALRASQQAKAALNEHQQAVQKQQQAAQLARQQQENVQQSLETVKQQYQSDVARSQQLRETLSQELARHQLVLPQSEELDSWLQARQAEWRQWQESEQALAKLTPQLAALQSKQDALESESAAALPRMAETEKTLANAQQQQQALQAQRQQLMGDQSLAEVRQHLQQQTERAEASYLAIQQQWQAAQNQINTLTGQHKSLNEQLRARQKKATEAQQQLAAALEHSAFADENALLAALLSEEESQRLKSEQRAREQHLHQAETVKAQIASALQQHLAQRPVALNQEASQLAAQAETLRQQVRENAQQQGQVRQQLDSDSERRQQQQSLLQQIVASEERTEEWGYLNHLIGSATGDKFRKFAQGLTLDHLVWLANNQLARLHGRYLLQRKTQEALELQVVDTWQADATRDTRTLSGGESFLVSLALALALSDLVSHKTRIESLFLDEGFGTLDADTLDTALDALDALNASGKTIGVISHVEAMKERIPVQIKVRKMNGLGYSKLESPTELSAREIL</sequence>
<feature type="compositionally biased region" description="Low complexity" evidence="2">
    <location>
        <begin position="553"/>
        <end position="563"/>
    </location>
</feature>
<keyword evidence="4" id="KW-0269">Exonuclease</keyword>
<feature type="region of interest" description="Disordered" evidence="2">
    <location>
        <begin position="534"/>
        <end position="565"/>
    </location>
</feature>
<dbReference type="EMBL" id="CP054212">
    <property type="protein sequence ID" value="QKJ86131.1"/>
    <property type="molecule type" value="Genomic_DNA"/>
</dbReference>
<organism evidence="4 5">
    <name type="scientific">Paramixta manurensis</name>
    <dbReference type="NCBI Taxonomy" id="2740817"/>
    <lineage>
        <taxon>Bacteria</taxon>
        <taxon>Pseudomonadati</taxon>
        <taxon>Pseudomonadota</taxon>
        <taxon>Gammaproteobacteria</taxon>
        <taxon>Enterobacterales</taxon>
        <taxon>Erwiniaceae</taxon>
        <taxon>Paramixta</taxon>
    </lineage>
</organism>
<dbReference type="GO" id="GO:0006302">
    <property type="term" value="P:double-strand break repair"/>
    <property type="evidence" value="ECO:0007669"/>
    <property type="project" value="InterPro"/>
</dbReference>
<dbReference type="SUPFAM" id="SSF52540">
    <property type="entry name" value="P-loop containing nucleoside triphosphate hydrolases"/>
    <property type="match status" value="2"/>
</dbReference>
<evidence type="ECO:0000256" key="1">
    <source>
        <dbReference type="SAM" id="Coils"/>
    </source>
</evidence>
<feature type="coiled-coil region" evidence="1">
    <location>
        <begin position="578"/>
        <end position="782"/>
    </location>
</feature>
<keyword evidence="1" id="KW-0175">Coiled coil</keyword>
<dbReference type="InterPro" id="IPR027417">
    <property type="entry name" value="P-loop_NTPase"/>
</dbReference>
<dbReference type="GO" id="GO:0004527">
    <property type="term" value="F:exonuclease activity"/>
    <property type="evidence" value="ECO:0007669"/>
    <property type="project" value="UniProtKB-KW"/>
</dbReference>
<protein>
    <submittedName>
        <fullName evidence="4">Exonuclease SbcC</fullName>
    </submittedName>
</protein>